<feature type="compositionally biased region" description="Polar residues" evidence="7">
    <location>
        <begin position="699"/>
        <end position="710"/>
    </location>
</feature>
<dbReference type="GO" id="GO:0046983">
    <property type="term" value="F:protein dimerization activity"/>
    <property type="evidence" value="ECO:0007669"/>
    <property type="project" value="InterPro"/>
</dbReference>
<dbReference type="GO" id="GO:0000981">
    <property type="term" value="F:DNA-binding transcription factor activity, RNA polymerase II-specific"/>
    <property type="evidence" value="ECO:0007669"/>
    <property type="project" value="TreeGrafter"/>
</dbReference>
<comment type="caution">
    <text evidence="10">The sequence shown here is derived from an EMBL/GenBank/DDBJ whole genome shotgun (WGS) entry which is preliminary data.</text>
</comment>
<dbReference type="InterPro" id="IPR035965">
    <property type="entry name" value="PAS-like_dom_sf"/>
</dbReference>
<dbReference type="InterPro" id="IPR036638">
    <property type="entry name" value="HLH_DNA-bd_sf"/>
</dbReference>
<feature type="region of interest" description="Disordered" evidence="7">
    <location>
        <begin position="27"/>
        <end position="78"/>
    </location>
</feature>
<feature type="compositionally biased region" description="Polar residues" evidence="7">
    <location>
        <begin position="753"/>
        <end position="762"/>
    </location>
</feature>
<evidence type="ECO:0000256" key="6">
    <source>
        <dbReference type="ARBA" id="ARBA00023242"/>
    </source>
</evidence>
<name>A0AAD9VS37_9HYME</name>
<feature type="compositionally biased region" description="Polar residues" evidence="7">
    <location>
        <begin position="32"/>
        <end position="44"/>
    </location>
</feature>
<dbReference type="SUPFAM" id="SSF47459">
    <property type="entry name" value="HLH, helix-loop-helix DNA-binding domain"/>
    <property type="match status" value="1"/>
</dbReference>
<evidence type="ECO:0000256" key="5">
    <source>
        <dbReference type="ARBA" id="ARBA00023163"/>
    </source>
</evidence>
<keyword evidence="11" id="KW-1185">Reference proteome</keyword>
<dbReference type="SUPFAM" id="SSF55785">
    <property type="entry name" value="PYP-like sensor domain (PAS domain)"/>
    <property type="match status" value="2"/>
</dbReference>
<evidence type="ECO:0000313" key="11">
    <source>
        <dbReference type="Proteomes" id="UP001258017"/>
    </source>
</evidence>
<dbReference type="PRINTS" id="PR00785">
    <property type="entry name" value="NCTRNSLOCATR"/>
</dbReference>
<reference evidence="10" key="1">
    <citation type="submission" date="2021-08" db="EMBL/GenBank/DDBJ databases">
        <authorList>
            <person name="Misof B."/>
            <person name="Oliver O."/>
            <person name="Podsiadlowski L."/>
            <person name="Donath A."/>
            <person name="Peters R."/>
            <person name="Mayer C."/>
            <person name="Rust J."/>
            <person name="Gunkel S."/>
            <person name="Lesny P."/>
            <person name="Martin S."/>
            <person name="Oeyen J.P."/>
            <person name="Petersen M."/>
            <person name="Panagiotis P."/>
            <person name="Wilbrandt J."/>
            <person name="Tanja T."/>
        </authorList>
    </citation>
    <scope>NUCLEOTIDE SEQUENCE</scope>
    <source>
        <strain evidence="10">GBR_01_08_01A</strain>
        <tissue evidence="10">Thorax + abdomen</tissue>
    </source>
</reference>
<dbReference type="PANTHER" id="PTHR23043:SF36">
    <property type="entry name" value="PROTEIN SINGLE-MINDED"/>
    <property type="match status" value="1"/>
</dbReference>
<dbReference type="GO" id="GO:0005737">
    <property type="term" value="C:cytoplasm"/>
    <property type="evidence" value="ECO:0007669"/>
    <property type="project" value="InterPro"/>
</dbReference>
<dbReference type="Gene3D" id="3.30.450.20">
    <property type="entry name" value="PAS domain"/>
    <property type="match status" value="2"/>
</dbReference>
<dbReference type="GO" id="GO:0045944">
    <property type="term" value="P:positive regulation of transcription by RNA polymerase II"/>
    <property type="evidence" value="ECO:0007669"/>
    <property type="project" value="UniProtKB-ARBA"/>
</dbReference>
<dbReference type="Pfam" id="PF00989">
    <property type="entry name" value="PAS"/>
    <property type="match status" value="1"/>
</dbReference>
<keyword evidence="3" id="KW-0805">Transcription regulation</keyword>
<dbReference type="SMART" id="SM00353">
    <property type="entry name" value="HLH"/>
    <property type="match status" value="1"/>
</dbReference>
<keyword evidence="4" id="KW-0238">DNA-binding</keyword>
<proteinExistence type="predicted"/>
<keyword evidence="2" id="KW-0677">Repeat</keyword>
<dbReference type="SMART" id="SM00091">
    <property type="entry name" value="PAS"/>
    <property type="match status" value="2"/>
</dbReference>
<dbReference type="Proteomes" id="UP001258017">
    <property type="component" value="Unassembled WGS sequence"/>
</dbReference>
<evidence type="ECO:0000256" key="7">
    <source>
        <dbReference type="SAM" id="MobiDB-lite"/>
    </source>
</evidence>
<keyword evidence="6" id="KW-0539">Nucleus</keyword>
<keyword evidence="5" id="KW-0804">Transcription</keyword>
<feature type="compositionally biased region" description="Basic residues" evidence="7">
    <location>
        <begin position="47"/>
        <end position="66"/>
    </location>
</feature>
<dbReference type="PROSITE" id="PS50888">
    <property type="entry name" value="BHLH"/>
    <property type="match status" value="1"/>
</dbReference>
<dbReference type="SMART" id="SM00086">
    <property type="entry name" value="PAC"/>
    <property type="match status" value="1"/>
</dbReference>
<dbReference type="InterPro" id="IPR001067">
    <property type="entry name" value="Nuc_translocat"/>
</dbReference>
<dbReference type="Pfam" id="PF14598">
    <property type="entry name" value="PAS_11"/>
    <property type="match status" value="1"/>
</dbReference>
<evidence type="ECO:0008006" key="12">
    <source>
        <dbReference type="Google" id="ProtNLM"/>
    </source>
</evidence>
<dbReference type="InterPro" id="IPR013767">
    <property type="entry name" value="PAS_fold"/>
</dbReference>
<dbReference type="InterPro" id="IPR011598">
    <property type="entry name" value="bHLH_dom"/>
</dbReference>
<dbReference type="GO" id="GO:0005634">
    <property type="term" value="C:nucleus"/>
    <property type="evidence" value="ECO:0007669"/>
    <property type="project" value="UniProtKB-SubCell"/>
</dbReference>
<feature type="compositionally biased region" description="Pro residues" evidence="7">
    <location>
        <begin position="456"/>
        <end position="465"/>
    </location>
</feature>
<evidence type="ECO:0000259" key="9">
    <source>
        <dbReference type="PROSITE" id="PS50888"/>
    </source>
</evidence>
<accession>A0AAD9VS37</accession>
<feature type="region of interest" description="Disordered" evidence="7">
    <location>
        <begin position="557"/>
        <end position="711"/>
    </location>
</feature>
<dbReference type="InterPro" id="IPR000014">
    <property type="entry name" value="PAS"/>
</dbReference>
<feature type="compositionally biased region" description="Basic residues" evidence="7">
    <location>
        <begin position="683"/>
        <end position="696"/>
    </location>
</feature>
<dbReference type="CDD" id="cd00130">
    <property type="entry name" value="PAS"/>
    <property type="match status" value="2"/>
</dbReference>
<feature type="domain" description="BHLH" evidence="9">
    <location>
        <begin position="88"/>
        <end position="141"/>
    </location>
</feature>
<dbReference type="InterPro" id="IPR001610">
    <property type="entry name" value="PAC"/>
</dbReference>
<dbReference type="Pfam" id="PF23171">
    <property type="entry name" value="bHLH_HIF1A"/>
    <property type="match status" value="1"/>
</dbReference>
<feature type="compositionally biased region" description="Low complexity" evidence="7">
    <location>
        <begin position="561"/>
        <end position="573"/>
    </location>
</feature>
<feature type="compositionally biased region" description="Low complexity" evidence="7">
    <location>
        <begin position="582"/>
        <end position="612"/>
    </location>
</feature>
<gene>
    <name evidence="10" type="ORF">KPH14_002464</name>
</gene>
<evidence type="ECO:0000256" key="1">
    <source>
        <dbReference type="ARBA" id="ARBA00004123"/>
    </source>
</evidence>
<dbReference type="GO" id="GO:0000977">
    <property type="term" value="F:RNA polymerase II transcription regulatory region sequence-specific DNA binding"/>
    <property type="evidence" value="ECO:0007669"/>
    <property type="project" value="TreeGrafter"/>
</dbReference>
<dbReference type="PROSITE" id="PS50112">
    <property type="entry name" value="PAS"/>
    <property type="match status" value="2"/>
</dbReference>
<dbReference type="GO" id="GO:0005667">
    <property type="term" value="C:transcription regulator complex"/>
    <property type="evidence" value="ECO:0007669"/>
    <property type="project" value="InterPro"/>
</dbReference>
<feature type="compositionally biased region" description="Low complexity" evidence="7">
    <location>
        <begin position="628"/>
        <end position="638"/>
    </location>
</feature>
<feature type="domain" description="PAS" evidence="8">
    <location>
        <begin position="335"/>
        <end position="390"/>
    </location>
</feature>
<dbReference type="FunFam" id="3.30.450.20:FF:000047">
    <property type="entry name" value="SIM bHLH transcription factor 2"/>
    <property type="match status" value="1"/>
</dbReference>
<dbReference type="PANTHER" id="PTHR23043">
    <property type="entry name" value="HYPOXIA-INDUCIBLE FACTOR 1 ALPHA"/>
    <property type="match status" value="1"/>
</dbReference>
<feature type="region of interest" description="Disordered" evidence="7">
    <location>
        <begin position="450"/>
        <end position="504"/>
    </location>
</feature>
<protein>
    <recommendedName>
        <fullName evidence="12">Single-minded</fullName>
    </recommendedName>
</protein>
<evidence type="ECO:0000313" key="10">
    <source>
        <dbReference type="EMBL" id="KAK2584866.1"/>
    </source>
</evidence>
<evidence type="ECO:0000256" key="4">
    <source>
        <dbReference type="ARBA" id="ARBA00023125"/>
    </source>
</evidence>
<organism evidence="10 11">
    <name type="scientific">Odynerus spinipes</name>
    <dbReference type="NCBI Taxonomy" id="1348599"/>
    <lineage>
        <taxon>Eukaryota</taxon>
        <taxon>Metazoa</taxon>
        <taxon>Ecdysozoa</taxon>
        <taxon>Arthropoda</taxon>
        <taxon>Hexapoda</taxon>
        <taxon>Insecta</taxon>
        <taxon>Pterygota</taxon>
        <taxon>Neoptera</taxon>
        <taxon>Endopterygota</taxon>
        <taxon>Hymenoptera</taxon>
        <taxon>Apocrita</taxon>
        <taxon>Aculeata</taxon>
        <taxon>Vespoidea</taxon>
        <taxon>Vespidae</taxon>
        <taxon>Eumeninae</taxon>
        <taxon>Odynerus</taxon>
    </lineage>
</organism>
<sequence>MAPMIENHCSGSTVILESDPYIGSWKRKQGMQKANSPPSDTLDLSNPRHHHHHHHHRHHHHHHHRNNNNNSIEPNSLGLVASGPQEVVMKEKSKTAARWRREKENKEFLELGKLLPLPPTITSQLDKASIIRLTTSNLKMRQLFPHGLGDNWGATPPPSNPLESAIKELGSLLLQTLDGFVFVVAPDGKIMYVSETASVHLGMSQVELTGNSIFDYIDPNDRNEMVSILSLPQSPADLAGFTFPPPNSRGEINLERVFFLRMKCILAKRSAGLITDGYKVIHCSGYLKCVIGSSTGSEYEDGGERCIRNVGLLAVGHSFPTCAITEIKLCSNMFMFRASLDLKMIFIDTRATHFTGYQPQDLIEKTLYHYVHGCDMFELKYAHRVLLVKHQVTTKYYRFLTKFGGWVWMQSYATVVHNSRSSRPHCIVSVNYVLTEIEYMGLVLNLVEGPSSSSPSNPPSAPLPTPTTSANTNELENHSSSPPTFRGRVKEPPDTDYTDSSGYGTEYIVSSTNHSQFLPSPYAGPAVNGTIHEEGAYYNPELFYQYGDIHHDPLATAAVSQQQQQPQQPQQQQEAHHHQLLHHASSLPSLQQHSPQGNQKRSQAQQEQQQPQHGPHLLHHGTSMPNIQQQQQQQQQQQHSPQSNPRKRPYSACSSSCGSTDAMDNHLPSPIGLHSLPPGYHPPPHHHQHHHHHHHHQLADSTTPNVTETGGSVIMYPDCSFDNSDVYSGVPTPTTLQHHDASYQAHAAHRDTNSGGSSVKQQPQHHHHLEPSTAGYTSVIVDSQQYSPNAAPELHNHAHHQPVTPTGGTSPLVAHHQHYYEAHHQFVH</sequence>
<evidence type="ECO:0000259" key="8">
    <source>
        <dbReference type="PROSITE" id="PS50112"/>
    </source>
</evidence>
<reference evidence="10" key="2">
    <citation type="journal article" date="2023" name="Commun. Biol.">
        <title>Intrasexual cuticular hydrocarbon dimorphism in a wasp sheds light on hydrocarbon biosynthesis genes in Hymenoptera.</title>
        <authorList>
            <person name="Moris V.C."/>
            <person name="Podsiadlowski L."/>
            <person name="Martin S."/>
            <person name="Oeyen J.P."/>
            <person name="Donath A."/>
            <person name="Petersen M."/>
            <person name="Wilbrandt J."/>
            <person name="Misof B."/>
            <person name="Liedtke D."/>
            <person name="Thamm M."/>
            <person name="Scheiner R."/>
            <person name="Schmitt T."/>
            <person name="Niehuis O."/>
        </authorList>
    </citation>
    <scope>NUCLEOTIDE SEQUENCE</scope>
    <source>
        <strain evidence="10">GBR_01_08_01A</strain>
    </source>
</reference>
<dbReference type="Gene3D" id="4.10.280.10">
    <property type="entry name" value="Helix-loop-helix DNA-binding domain"/>
    <property type="match status" value="1"/>
</dbReference>
<feature type="domain" description="PAS" evidence="8">
    <location>
        <begin position="173"/>
        <end position="229"/>
    </location>
</feature>
<dbReference type="EMBL" id="JAIFRP010000023">
    <property type="protein sequence ID" value="KAK2584866.1"/>
    <property type="molecule type" value="Genomic_DNA"/>
</dbReference>
<comment type="subcellular location">
    <subcellularLocation>
        <location evidence="1">Nucleus</location>
    </subcellularLocation>
</comment>
<evidence type="ECO:0000256" key="2">
    <source>
        <dbReference type="ARBA" id="ARBA00022737"/>
    </source>
</evidence>
<evidence type="ECO:0000256" key="3">
    <source>
        <dbReference type="ARBA" id="ARBA00023015"/>
    </source>
</evidence>
<dbReference type="AlphaFoldDB" id="A0AAD9VS37"/>
<feature type="region of interest" description="Disordered" evidence="7">
    <location>
        <begin position="745"/>
        <end position="770"/>
    </location>
</feature>